<comment type="caution">
    <text evidence="2">The sequence shown here is derived from an EMBL/GenBank/DDBJ whole genome shotgun (WGS) entry which is preliminary data.</text>
</comment>
<dbReference type="InterPro" id="IPR011990">
    <property type="entry name" value="TPR-like_helical_dom_sf"/>
</dbReference>
<feature type="domain" description="Bacterial transcriptional activator" evidence="1">
    <location>
        <begin position="95"/>
        <end position="232"/>
    </location>
</feature>
<sequence>MLRLRALGALVLLDDERPVEGPMSQRRRLALLALLATADPGIGRDRLVGCLWPEQDEARARHTLAQWLHLLRRDLPEGAVAGTDDLRLDPRVVPSDVAEFRAALARGDHAAAVAAYGGPFADGFVLSDAPGFERWVEDERSRLRRAWREAARTMAARRLADGDAAAAVALWRQLAADDPADAPTALALMQALEASGDRAGAIAHARVHARLLAEEFELEPDGAVERYAASLRSAPPRAAAPSAVVAEQSAPSFHASSSSAAPSSAVPSSFPSRPRRGALLGTLLLVGCALAGGRLATVPDAQRATLIALVTRDDPALDPRRVVVAPLDDPTRDPELAAFGEMAADWTTQELMRDVELDVVDARTAAATARLVERFPRLLRSGDLAIALARETGAGTVIAGRYYRDGDSVRVSAQLTDVATGEVRRSLPAMSGGRDELSRFAERLARRAAGLVAASVDTSAAGAGVGRMPPPSYDAYREVRGAWERYYVADFPGAFAHTARAAALDSTYRLPLLMQALFHAEQRAWPGVDSALRAVAPHARSLTQLEQAAFDMLRAQLAGDAEAELRGATELARQASGSPEAHAHVAHVAVSAGRPHAALRTLATMDPTRGVLLVVPFYWNWRTAALHALGRHEEELDAARRGARLQPHRNAALLNLARALATAGDADGVRDASRRARTERWDGEAVRRRALVEGSRELRAHGHEGDGLALLAEARALFAARPADDVVTLEARAILALEAGAWAEARTLATRMLARVPAASPSALAAWGVAGVAAARLGDAAGATRADSVLARAPLPFALGRDALWRARIAVARGDRVTALRHLEAALASGMPVMQGHPGHRDDAREFDYGEALPHADPLLAPLHADAAFRRLLEPRG</sequence>
<dbReference type="Proteomes" id="UP001161325">
    <property type="component" value="Unassembled WGS sequence"/>
</dbReference>
<dbReference type="InterPro" id="IPR051677">
    <property type="entry name" value="AfsR-DnrI-RedD_regulator"/>
</dbReference>
<dbReference type="Gene3D" id="1.10.10.10">
    <property type="entry name" value="Winged helix-like DNA-binding domain superfamily/Winged helix DNA-binding domain"/>
    <property type="match status" value="1"/>
</dbReference>
<dbReference type="InterPro" id="IPR036388">
    <property type="entry name" value="WH-like_DNA-bd_sf"/>
</dbReference>
<dbReference type="PANTHER" id="PTHR35807">
    <property type="entry name" value="TRANSCRIPTIONAL REGULATOR REDD-RELATED"/>
    <property type="match status" value="1"/>
</dbReference>
<dbReference type="InterPro" id="IPR005158">
    <property type="entry name" value="BTAD"/>
</dbReference>
<dbReference type="SMART" id="SM01043">
    <property type="entry name" value="BTAD"/>
    <property type="match status" value="1"/>
</dbReference>
<proteinExistence type="predicted"/>
<dbReference type="RefSeq" id="WP_284352786.1">
    <property type="nucleotide sequence ID" value="NZ_BRXS01000009.1"/>
</dbReference>
<evidence type="ECO:0000313" key="2">
    <source>
        <dbReference type="EMBL" id="GLC28391.1"/>
    </source>
</evidence>
<gene>
    <name evidence="2" type="ORF">rosag_49040</name>
</gene>
<evidence type="ECO:0000259" key="1">
    <source>
        <dbReference type="SMART" id="SM01043"/>
    </source>
</evidence>
<dbReference type="EMBL" id="BRXS01000009">
    <property type="protein sequence ID" value="GLC28391.1"/>
    <property type="molecule type" value="Genomic_DNA"/>
</dbReference>
<keyword evidence="3" id="KW-1185">Reference proteome</keyword>
<dbReference type="SUPFAM" id="SSF48452">
    <property type="entry name" value="TPR-like"/>
    <property type="match status" value="2"/>
</dbReference>
<dbReference type="Gene3D" id="1.25.40.10">
    <property type="entry name" value="Tetratricopeptide repeat domain"/>
    <property type="match status" value="2"/>
</dbReference>
<dbReference type="Pfam" id="PF03704">
    <property type="entry name" value="BTAD"/>
    <property type="match status" value="1"/>
</dbReference>
<organism evidence="2 3">
    <name type="scientific">Roseisolibacter agri</name>
    <dbReference type="NCBI Taxonomy" id="2014610"/>
    <lineage>
        <taxon>Bacteria</taxon>
        <taxon>Pseudomonadati</taxon>
        <taxon>Gemmatimonadota</taxon>
        <taxon>Gemmatimonadia</taxon>
        <taxon>Gemmatimonadales</taxon>
        <taxon>Gemmatimonadaceae</taxon>
        <taxon>Roseisolibacter</taxon>
    </lineage>
</organism>
<evidence type="ECO:0000313" key="3">
    <source>
        <dbReference type="Proteomes" id="UP001161325"/>
    </source>
</evidence>
<name>A0AA37V912_9BACT</name>
<dbReference type="AlphaFoldDB" id="A0AA37V912"/>
<protein>
    <recommendedName>
        <fullName evidence="1">Bacterial transcriptional activator domain-containing protein</fullName>
    </recommendedName>
</protein>
<reference evidence="2" key="1">
    <citation type="submission" date="2022-08" db="EMBL/GenBank/DDBJ databases">
        <title>Draft genome sequencing of Roseisolibacter agri AW1220.</title>
        <authorList>
            <person name="Tobiishi Y."/>
            <person name="Tonouchi A."/>
        </authorList>
    </citation>
    <scope>NUCLEOTIDE SEQUENCE</scope>
    <source>
        <strain evidence="2">AW1220</strain>
    </source>
</reference>
<accession>A0AA37V912</accession>